<comment type="caution">
    <text evidence="1">The sequence shown here is derived from an EMBL/GenBank/DDBJ whole genome shotgun (WGS) entry which is preliminary data.</text>
</comment>
<feature type="non-terminal residue" evidence="1">
    <location>
        <position position="181"/>
    </location>
</feature>
<protein>
    <submittedName>
        <fullName evidence="1">Uncharacterized protein</fullName>
    </submittedName>
</protein>
<dbReference type="EMBL" id="BARU01005175">
    <property type="protein sequence ID" value="GAH27802.1"/>
    <property type="molecule type" value="Genomic_DNA"/>
</dbReference>
<organism evidence="1">
    <name type="scientific">marine sediment metagenome</name>
    <dbReference type="NCBI Taxonomy" id="412755"/>
    <lineage>
        <taxon>unclassified sequences</taxon>
        <taxon>metagenomes</taxon>
        <taxon>ecological metagenomes</taxon>
    </lineage>
</organism>
<dbReference type="AlphaFoldDB" id="X1E5G2"/>
<reference evidence="1" key="1">
    <citation type="journal article" date="2014" name="Front. Microbiol.">
        <title>High frequency of phylogenetically diverse reductive dehalogenase-homologous genes in deep subseafloor sedimentary metagenomes.</title>
        <authorList>
            <person name="Kawai M."/>
            <person name="Futagami T."/>
            <person name="Toyoda A."/>
            <person name="Takaki Y."/>
            <person name="Nishi S."/>
            <person name="Hori S."/>
            <person name="Arai W."/>
            <person name="Tsubouchi T."/>
            <person name="Morono Y."/>
            <person name="Uchiyama I."/>
            <person name="Ito T."/>
            <person name="Fujiyama A."/>
            <person name="Inagaki F."/>
            <person name="Takami H."/>
        </authorList>
    </citation>
    <scope>NUCLEOTIDE SEQUENCE</scope>
    <source>
        <strain evidence="1">Expedition CK06-06</strain>
    </source>
</reference>
<name>X1E5G2_9ZZZZ</name>
<gene>
    <name evidence="1" type="ORF">S03H2_10006</name>
</gene>
<proteinExistence type="predicted"/>
<accession>X1E5G2</accession>
<evidence type="ECO:0000313" key="1">
    <source>
        <dbReference type="EMBL" id="GAH27802.1"/>
    </source>
</evidence>
<sequence>MRVTKEDLEKAICNIATLQFNLNIAKMIADKSKVLIEECTIGDQQYSEVIKEIIDSCNELDTLLEAAKESVIDDLDKSTISLLNKFDRFDGELAQEYYIMENYVNLPFVVNRAKKIKPLYTERRVPAFIKRKYREAILCFFDGRFDACCAICRSITEILLKDLCQKKCGGKGNYEEESLAS</sequence>